<dbReference type="SUPFAM" id="SSF53335">
    <property type="entry name" value="S-adenosyl-L-methionine-dependent methyltransferases"/>
    <property type="match status" value="1"/>
</dbReference>
<evidence type="ECO:0000313" key="4">
    <source>
        <dbReference type="EMBL" id="OGY08674.1"/>
    </source>
</evidence>
<dbReference type="InterPro" id="IPR029063">
    <property type="entry name" value="SAM-dependent_MTases_sf"/>
</dbReference>
<evidence type="ECO:0000313" key="5">
    <source>
        <dbReference type="Proteomes" id="UP000177967"/>
    </source>
</evidence>
<dbReference type="AlphaFoldDB" id="A0A1G1UZW3"/>
<dbReference type="EMBL" id="MHBW01000023">
    <property type="protein sequence ID" value="OGY08674.1"/>
    <property type="molecule type" value="Genomic_DNA"/>
</dbReference>
<protein>
    <recommendedName>
        <fullName evidence="6">DNA methylase N-4/N-6 domain-containing protein</fullName>
    </recommendedName>
</protein>
<gene>
    <name evidence="4" type="ORF">A2782_04110</name>
</gene>
<dbReference type="GO" id="GO:0009307">
    <property type="term" value="P:DNA restriction-modification system"/>
    <property type="evidence" value="ECO:0007669"/>
    <property type="project" value="InterPro"/>
</dbReference>
<reference evidence="4 5" key="1">
    <citation type="journal article" date="2016" name="Nat. Commun.">
        <title>Thousands of microbial genomes shed light on interconnected biogeochemical processes in an aquifer system.</title>
        <authorList>
            <person name="Anantharaman K."/>
            <person name="Brown C.T."/>
            <person name="Hug L.A."/>
            <person name="Sharon I."/>
            <person name="Castelle C.J."/>
            <person name="Probst A.J."/>
            <person name="Thomas B.C."/>
            <person name="Singh A."/>
            <person name="Wilkins M.J."/>
            <person name="Karaoz U."/>
            <person name="Brodie E.L."/>
            <person name="Williams K.H."/>
            <person name="Hubbard S.S."/>
            <person name="Banfield J.F."/>
        </authorList>
    </citation>
    <scope>NUCLEOTIDE SEQUENCE [LARGE SCALE GENOMIC DNA]</scope>
</reference>
<keyword evidence="1" id="KW-0489">Methyltransferase</keyword>
<dbReference type="STRING" id="1797513.A2782_04110"/>
<sequence length="142" mass="16065">MEVVYKILEAGKIMGINVVDFIIVSENDTHSTFIDVQTSESKITSYVSDGIQSSLFDLLEIDQPTYVPMIKKVHKIYFSSNDRTKPGRVQLQNRRFLGNKYKLLGFIEDIVNEKCNGFSVFCDIFAGTGVVGERFNLNQGKI</sequence>
<dbReference type="Pfam" id="PF02086">
    <property type="entry name" value="MethyltransfD12"/>
    <property type="match status" value="1"/>
</dbReference>
<accession>A0A1G1UZW3</accession>
<dbReference type="Proteomes" id="UP000177967">
    <property type="component" value="Unassembled WGS sequence"/>
</dbReference>
<organism evidence="4 5">
    <name type="scientific">Candidatus Blackburnbacteria bacterium RIFCSPHIGHO2_01_FULL_43_15b</name>
    <dbReference type="NCBI Taxonomy" id="1797513"/>
    <lineage>
        <taxon>Bacteria</taxon>
        <taxon>Candidatus Blackburniibacteriota</taxon>
    </lineage>
</organism>
<evidence type="ECO:0000256" key="2">
    <source>
        <dbReference type="ARBA" id="ARBA00022679"/>
    </source>
</evidence>
<keyword evidence="3" id="KW-0949">S-adenosyl-L-methionine</keyword>
<keyword evidence="2" id="KW-0808">Transferase</keyword>
<name>A0A1G1UZW3_9BACT</name>
<evidence type="ECO:0000256" key="1">
    <source>
        <dbReference type="ARBA" id="ARBA00022603"/>
    </source>
</evidence>
<evidence type="ECO:0008006" key="6">
    <source>
        <dbReference type="Google" id="ProtNLM"/>
    </source>
</evidence>
<dbReference type="InterPro" id="IPR012327">
    <property type="entry name" value="MeTrfase_D12"/>
</dbReference>
<comment type="caution">
    <text evidence="4">The sequence shown here is derived from an EMBL/GenBank/DDBJ whole genome shotgun (WGS) entry which is preliminary data.</text>
</comment>
<dbReference type="GO" id="GO:0009007">
    <property type="term" value="F:site-specific DNA-methyltransferase (adenine-specific) activity"/>
    <property type="evidence" value="ECO:0007669"/>
    <property type="project" value="UniProtKB-EC"/>
</dbReference>
<dbReference type="GO" id="GO:0032259">
    <property type="term" value="P:methylation"/>
    <property type="evidence" value="ECO:0007669"/>
    <property type="project" value="UniProtKB-KW"/>
</dbReference>
<evidence type="ECO:0000256" key="3">
    <source>
        <dbReference type="ARBA" id="ARBA00022691"/>
    </source>
</evidence>
<proteinExistence type="predicted"/>